<reference evidence="5" key="1">
    <citation type="journal article" date="2020" name="mSystems">
        <title>Genome- and Community-Level Interaction Insights into Carbon Utilization and Element Cycling Functions of Hydrothermarchaeota in Hydrothermal Sediment.</title>
        <authorList>
            <person name="Zhou Z."/>
            <person name="Liu Y."/>
            <person name="Xu W."/>
            <person name="Pan J."/>
            <person name="Luo Z.H."/>
            <person name="Li M."/>
        </authorList>
    </citation>
    <scope>NUCLEOTIDE SEQUENCE [LARGE SCALE GENOMIC DNA]</scope>
    <source>
        <strain evidence="5">HyVt-380</strain>
    </source>
</reference>
<feature type="domain" description="Bacterial type II secretion system protein E" evidence="4">
    <location>
        <begin position="344"/>
        <end position="358"/>
    </location>
</feature>
<dbReference type="Gene3D" id="3.30.450.90">
    <property type="match status" value="1"/>
</dbReference>
<dbReference type="CDD" id="cd01129">
    <property type="entry name" value="PulE-GspE-like"/>
    <property type="match status" value="1"/>
</dbReference>
<sequence length="547" mass="60675">MAMTNTEALFQKIVSILIDIDATTALQAKHWQAPDNESMIYETLLSESVSTNEIAKAFSILKKQKLYSEQENGEFIISGNGWGIANNTLYIANPFSPELEELLDSRARGLYQFDEIGVMEGSIFDTSPKNSNENDLDKNINMMIEVALQKGASDIHISPRTNNHISIQFRVDGVKTVYKHDIAMDNYALFSNRILAKASTVGGSPTTPLDLKFRHEWNGRSIEVRLAASPVVQGGETYFFFVLRLLNPTGQLRSLEEIGFPDIEVQTLNHLCRSPKGLIIITGPTGSGKSTTLYAMLKRIQELRPGDSLQTIEDPVEIELQGVEQTQINTSAGMTFASALRSKLRQDPDVILVGELRDLETTKLAIEASMTGHLVLTTLHTNSAVQAIPRLINLGVDPTTLADSLLAISAQRMVRNVCPHCSSKEAFGANTEVSAKYGSLRHSPMPSEEIRIANLKGCEHCDSGYSGRSVVSELMIVDPWTQQEIINNKPAHEIEKTHRSNQYMTMWDNGISLVKENKTTVQELESRLSTLSAYGQHFTYGRETNLL</sequence>
<dbReference type="PROSITE" id="PS00662">
    <property type="entry name" value="T2SP_E"/>
    <property type="match status" value="1"/>
</dbReference>
<dbReference type="GO" id="GO:0005524">
    <property type="term" value="F:ATP binding"/>
    <property type="evidence" value="ECO:0007669"/>
    <property type="project" value="UniProtKB-KW"/>
</dbReference>
<comment type="caution">
    <text evidence="5">The sequence shown here is derived from an EMBL/GenBank/DDBJ whole genome shotgun (WGS) entry which is preliminary data.</text>
</comment>
<name>A0A7C1ZRA0_9GAMM</name>
<keyword evidence="3" id="KW-0067">ATP-binding</keyword>
<dbReference type="Gene3D" id="3.40.50.300">
    <property type="entry name" value="P-loop containing nucleotide triphosphate hydrolases"/>
    <property type="match status" value="1"/>
</dbReference>
<keyword evidence="2" id="KW-0547">Nucleotide-binding</keyword>
<dbReference type="InterPro" id="IPR003593">
    <property type="entry name" value="AAA+_ATPase"/>
</dbReference>
<evidence type="ECO:0000313" key="5">
    <source>
        <dbReference type="EMBL" id="HEC74107.1"/>
    </source>
</evidence>
<dbReference type="Proteomes" id="UP000886384">
    <property type="component" value="Unassembled WGS sequence"/>
</dbReference>
<dbReference type="GO" id="GO:0016887">
    <property type="term" value="F:ATP hydrolysis activity"/>
    <property type="evidence" value="ECO:0007669"/>
    <property type="project" value="TreeGrafter"/>
</dbReference>
<dbReference type="AlphaFoldDB" id="A0A7C1ZRA0"/>
<proteinExistence type="inferred from homology"/>
<dbReference type="SUPFAM" id="SSF52540">
    <property type="entry name" value="P-loop containing nucleoside triphosphate hydrolases"/>
    <property type="match status" value="1"/>
</dbReference>
<evidence type="ECO:0000256" key="3">
    <source>
        <dbReference type="ARBA" id="ARBA00022840"/>
    </source>
</evidence>
<dbReference type="SMART" id="SM00382">
    <property type="entry name" value="AAA"/>
    <property type="match status" value="1"/>
</dbReference>
<dbReference type="PANTHER" id="PTHR30258:SF2">
    <property type="entry name" value="COMG OPERON PROTEIN 1"/>
    <property type="match status" value="1"/>
</dbReference>
<dbReference type="GO" id="GO:0005886">
    <property type="term" value="C:plasma membrane"/>
    <property type="evidence" value="ECO:0007669"/>
    <property type="project" value="TreeGrafter"/>
</dbReference>
<organism evidence="5">
    <name type="scientific">Methylophaga aminisulfidivorans</name>
    <dbReference type="NCBI Taxonomy" id="230105"/>
    <lineage>
        <taxon>Bacteria</taxon>
        <taxon>Pseudomonadati</taxon>
        <taxon>Pseudomonadota</taxon>
        <taxon>Gammaproteobacteria</taxon>
        <taxon>Thiotrichales</taxon>
        <taxon>Piscirickettsiaceae</taxon>
        <taxon>Methylophaga</taxon>
    </lineage>
</organism>
<evidence type="ECO:0000256" key="1">
    <source>
        <dbReference type="ARBA" id="ARBA00006611"/>
    </source>
</evidence>
<gene>
    <name evidence="5" type="ORF">ENI26_07005</name>
</gene>
<dbReference type="InterPro" id="IPR001482">
    <property type="entry name" value="T2SS/T4SS_dom"/>
</dbReference>
<evidence type="ECO:0000259" key="4">
    <source>
        <dbReference type="PROSITE" id="PS00662"/>
    </source>
</evidence>
<dbReference type="Pfam" id="PF00437">
    <property type="entry name" value="T2SSE"/>
    <property type="match status" value="1"/>
</dbReference>
<dbReference type="PANTHER" id="PTHR30258">
    <property type="entry name" value="TYPE II SECRETION SYSTEM PROTEIN GSPE-RELATED"/>
    <property type="match status" value="1"/>
</dbReference>
<evidence type="ECO:0000256" key="2">
    <source>
        <dbReference type="ARBA" id="ARBA00022741"/>
    </source>
</evidence>
<comment type="similarity">
    <text evidence="1">Belongs to the GSP E family.</text>
</comment>
<protein>
    <submittedName>
        <fullName evidence="5">Type II/IV secretion system protein</fullName>
    </submittedName>
</protein>
<accession>A0A7C1ZRA0</accession>
<dbReference type="EMBL" id="DRHY01000156">
    <property type="protein sequence ID" value="HEC74107.1"/>
    <property type="molecule type" value="Genomic_DNA"/>
</dbReference>
<dbReference type="InterPro" id="IPR027417">
    <property type="entry name" value="P-loop_NTPase"/>
</dbReference>